<comment type="cofactor">
    <cofactor evidence="1 14">
        <name>adenosylcob(III)alamin</name>
        <dbReference type="ChEBI" id="CHEBI:18408"/>
    </cofactor>
</comment>
<keyword evidence="7 14" id="KW-0547">Nucleotide-binding</keyword>
<dbReference type="GO" id="GO:0009263">
    <property type="term" value="P:deoxyribonucleotide biosynthetic process"/>
    <property type="evidence" value="ECO:0007669"/>
    <property type="project" value="UniProtKB-KW"/>
</dbReference>
<comment type="similarity">
    <text evidence="2 14">Belongs to the ribonucleoside diphosphate reductase class-2 family.</text>
</comment>
<gene>
    <name evidence="19" type="ORF">EDC22_103125</name>
</gene>
<comment type="catalytic activity">
    <reaction evidence="13 14">
        <text>a 2'-deoxyribonucleoside 5'-diphosphate + [thioredoxin]-disulfide + H2O = a ribonucleoside 5'-diphosphate + [thioredoxin]-dithiol</text>
        <dbReference type="Rhea" id="RHEA:23252"/>
        <dbReference type="Rhea" id="RHEA-COMP:10698"/>
        <dbReference type="Rhea" id="RHEA-COMP:10700"/>
        <dbReference type="ChEBI" id="CHEBI:15377"/>
        <dbReference type="ChEBI" id="CHEBI:29950"/>
        <dbReference type="ChEBI" id="CHEBI:50058"/>
        <dbReference type="ChEBI" id="CHEBI:57930"/>
        <dbReference type="ChEBI" id="CHEBI:73316"/>
        <dbReference type="EC" id="1.17.4.1"/>
    </reaction>
</comment>
<evidence type="ECO:0000259" key="17">
    <source>
        <dbReference type="Pfam" id="PF02867"/>
    </source>
</evidence>
<feature type="compositionally biased region" description="Low complexity" evidence="15">
    <location>
        <begin position="578"/>
        <end position="597"/>
    </location>
</feature>
<dbReference type="GO" id="GO:0071897">
    <property type="term" value="P:DNA biosynthetic process"/>
    <property type="evidence" value="ECO:0007669"/>
    <property type="project" value="UniProtKB-KW"/>
</dbReference>
<feature type="domain" description="Ribonucleotide reductase large subunit C-terminal" evidence="17">
    <location>
        <begin position="97"/>
        <end position="564"/>
    </location>
</feature>
<name>A0A4R3MFF4_9HYPH</name>
<evidence type="ECO:0000313" key="20">
    <source>
        <dbReference type="Proteomes" id="UP000295678"/>
    </source>
</evidence>
<feature type="domain" description="TSCPD" evidence="18">
    <location>
        <begin position="644"/>
        <end position="735"/>
    </location>
</feature>
<evidence type="ECO:0000256" key="13">
    <source>
        <dbReference type="ARBA" id="ARBA00047754"/>
    </source>
</evidence>
<dbReference type="OrthoDB" id="9762933at2"/>
<evidence type="ECO:0000256" key="2">
    <source>
        <dbReference type="ARBA" id="ARBA00007405"/>
    </source>
</evidence>
<dbReference type="GO" id="GO:0031419">
    <property type="term" value="F:cobalamin binding"/>
    <property type="evidence" value="ECO:0007669"/>
    <property type="project" value="UniProtKB-KW"/>
</dbReference>
<dbReference type="PRINTS" id="PR01183">
    <property type="entry name" value="RIBORDTASEM1"/>
</dbReference>
<evidence type="ECO:0000313" key="19">
    <source>
        <dbReference type="EMBL" id="TCT11813.1"/>
    </source>
</evidence>
<evidence type="ECO:0000256" key="6">
    <source>
        <dbReference type="ARBA" id="ARBA00022634"/>
    </source>
</evidence>
<dbReference type="GO" id="GO:0004748">
    <property type="term" value="F:ribonucleoside-diphosphate reductase activity, thioredoxin disulfide as acceptor"/>
    <property type="evidence" value="ECO:0007669"/>
    <property type="project" value="UniProtKB-EC"/>
</dbReference>
<comment type="caution">
    <text evidence="19">The sequence shown here is derived from an EMBL/GenBank/DDBJ whole genome shotgun (WGS) entry which is preliminary data.</text>
</comment>
<keyword evidence="20" id="KW-1185">Reference proteome</keyword>
<dbReference type="Pfam" id="PF12637">
    <property type="entry name" value="TSCPD"/>
    <property type="match status" value="1"/>
</dbReference>
<dbReference type="InterPro" id="IPR050862">
    <property type="entry name" value="RdRp_reductase_class-2"/>
</dbReference>
<keyword evidence="11 14" id="KW-0170">Cobalt</keyword>
<evidence type="ECO:0000256" key="5">
    <source>
        <dbReference type="ARBA" id="ARBA00022628"/>
    </source>
</evidence>
<keyword evidence="9" id="KW-0215">Deoxyribonucleotide synthesis</keyword>
<sequence>MNEADSGGGAGLPPSAIAAEIWDMKYRLRDADGTPMEAGVGDTFRRVAKAVAAAEPDETARATWAGRFLELLESGVFLPAGRILAGAGSGRRVTLFNCFVMGTIPDDLDGIFTQLREAALTMQQGGGIGHDFSTLRPKGAPVRSIGADASGPVSFMDVWDAMCRTIMSAGSRRGAMMGTLRCDHPDIEAFIAAKADPARLRMFNLSVLVTDAFIKAVETDSDWDLVFEGRVYRTIRARALWDRIMRATYDYAEPGVVFIDRINAENNLAYCETIHATNPCGEQPLPPYGACLLGSINLARLVSDPFGPAARLDAGRLAAASMLAVRFLDNVIDVSNFPLEAQAAEARAKRRLGLGVTGLADALAMLGLVYGSDAAAAVARDWMRTIQNAAYRASAELAAEKGAFPLFDRDRFMNSPVVGRLDAEVRALIAANGMRNSHLTSIAPTGTISLFADNVSSGIEPIFSLAYRRKVLMPDGSRREEEVSDYAYRLWQARCGAAAPPPDVFVTAQTLDPEAHLRMQAALQPFVDASISKTINLPRDISFEAFKDVYARAYALGLKGCTTYRPNEVTGSVLSAEAAGAPGSASPPVQGAVAAPQPNLPLPAPPAPREAAARDGPSVVRLAEPLQRDAILPGYTYKLRWPDTEHAFYITINDIERDGRRRPFEIFINSRNVEHYAWTAALTLLISAVFRRGGDVSFVVEELKEVFDPRGGHWMNGRYVPSLLAAIAEVIERHMIDIGFLVPAQAAPGEADPRRVALAALPEEVGARCPRCGHPSLVHREGCLACLDCGYSRCG</sequence>
<dbReference type="Gene3D" id="3.20.70.20">
    <property type="match status" value="1"/>
</dbReference>
<evidence type="ECO:0000256" key="15">
    <source>
        <dbReference type="SAM" id="MobiDB-lite"/>
    </source>
</evidence>
<organism evidence="19 20">
    <name type="scientific">Tepidamorphus gemmatus</name>
    <dbReference type="NCBI Taxonomy" id="747076"/>
    <lineage>
        <taxon>Bacteria</taxon>
        <taxon>Pseudomonadati</taxon>
        <taxon>Pseudomonadota</taxon>
        <taxon>Alphaproteobacteria</taxon>
        <taxon>Hyphomicrobiales</taxon>
        <taxon>Tepidamorphaceae</taxon>
        <taxon>Tepidamorphus</taxon>
    </lineage>
</organism>
<dbReference type="GO" id="GO:0005524">
    <property type="term" value="F:ATP binding"/>
    <property type="evidence" value="ECO:0007669"/>
    <property type="project" value="InterPro"/>
</dbReference>
<dbReference type="InterPro" id="IPR000788">
    <property type="entry name" value="RNR_lg_C"/>
</dbReference>
<dbReference type="AlphaFoldDB" id="A0A4R3MFF4"/>
<feature type="region of interest" description="Disordered" evidence="15">
    <location>
        <begin position="578"/>
        <end position="611"/>
    </location>
</feature>
<protein>
    <recommendedName>
        <fullName evidence="4 14">Vitamin B12-dependent ribonucleotide reductase</fullName>
        <ecNumber evidence="3 14">1.17.4.1</ecNumber>
    </recommendedName>
</protein>
<dbReference type="PANTHER" id="PTHR43371">
    <property type="entry name" value="VITAMIN B12-DEPENDENT RIBONUCLEOTIDE REDUCTASE"/>
    <property type="match status" value="1"/>
</dbReference>
<keyword evidence="8 14" id="KW-0560">Oxidoreductase</keyword>
<dbReference type="SUPFAM" id="SSF51998">
    <property type="entry name" value="PFL-like glycyl radical enzymes"/>
    <property type="match status" value="1"/>
</dbReference>
<evidence type="ECO:0000256" key="10">
    <source>
        <dbReference type="ARBA" id="ARBA00023157"/>
    </source>
</evidence>
<dbReference type="EC" id="1.17.4.1" evidence="3 14"/>
<dbReference type="InterPro" id="IPR013509">
    <property type="entry name" value="RNR_lsu_N"/>
</dbReference>
<evidence type="ECO:0000259" key="18">
    <source>
        <dbReference type="Pfam" id="PF12637"/>
    </source>
</evidence>
<proteinExistence type="inferred from homology"/>
<feature type="compositionally biased region" description="Pro residues" evidence="15">
    <location>
        <begin position="598"/>
        <end position="608"/>
    </location>
</feature>
<dbReference type="Pfam" id="PF00317">
    <property type="entry name" value="Ribonuc_red_lgN"/>
    <property type="match status" value="1"/>
</dbReference>
<dbReference type="InterPro" id="IPR013344">
    <property type="entry name" value="RNR_NrdJ/NrdZ"/>
</dbReference>
<dbReference type="PANTHER" id="PTHR43371:SF1">
    <property type="entry name" value="RIBONUCLEOSIDE-DIPHOSPHATE REDUCTASE"/>
    <property type="match status" value="1"/>
</dbReference>
<dbReference type="InterPro" id="IPR024434">
    <property type="entry name" value="TSCPD_dom"/>
</dbReference>
<accession>A0A4R3MFF4</accession>
<evidence type="ECO:0000256" key="7">
    <source>
        <dbReference type="ARBA" id="ARBA00022741"/>
    </source>
</evidence>
<dbReference type="Pfam" id="PF02867">
    <property type="entry name" value="Ribonuc_red_lgC"/>
    <property type="match status" value="1"/>
</dbReference>
<keyword evidence="5 14" id="KW-0846">Cobalamin</keyword>
<evidence type="ECO:0000259" key="16">
    <source>
        <dbReference type="Pfam" id="PF00317"/>
    </source>
</evidence>
<dbReference type="EMBL" id="SMAK01000003">
    <property type="protein sequence ID" value="TCT11813.1"/>
    <property type="molecule type" value="Genomic_DNA"/>
</dbReference>
<evidence type="ECO:0000256" key="1">
    <source>
        <dbReference type="ARBA" id="ARBA00001922"/>
    </source>
</evidence>
<evidence type="ECO:0000256" key="11">
    <source>
        <dbReference type="ARBA" id="ARBA00023285"/>
    </source>
</evidence>
<reference evidence="19 20" key="1">
    <citation type="submission" date="2019-03" db="EMBL/GenBank/DDBJ databases">
        <title>Genomic Encyclopedia of Type Strains, Phase IV (KMG-IV): sequencing the most valuable type-strain genomes for metagenomic binning, comparative biology and taxonomic classification.</title>
        <authorList>
            <person name="Goeker M."/>
        </authorList>
    </citation>
    <scope>NUCLEOTIDE SEQUENCE [LARGE SCALE GENOMIC DNA]</scope>
    <source>
        <strain evidence="19 20">DSM 19345</strain>
    </source>
</reference>
<evidence type="ECO:0000256" key="12">
    <source>
        <dbReference type="ARBA" id="ARBA00025437"/>
    </source>
</evidence>
<feature type="domain" description="Ribonucleotide reductase large subunit N-terminal" evidence="16">
    <location>
        <begin position="15"/>
        <end position="91"/>
    </location>
</feature>
<comment type="function">
    <text evidence="12 14">Catalyzes the reduction of ribonucleotides to deoxyribonucleotides. May function to provide a pool of deoxyribonucleotide precursors for DNA repair during oxygen limitation and/or for immediate growth after restoration of oxygen.</text>
</comment>
<dbReference type="RefSeq" id="WP_132805723.1">
    <property type="nucleotide sequence ID" value="NZ_SMAK01000003.1"/>
</dbReference>
<dbReference type="CDD" id="cd02888">
    <property type="entry name" value="RNR_II_dimer"/>
    <property type="match status" value="1"/>
</dbReference>
<evidence type="ECO:0000256" key="14">
    <source>
        <dbReference type="RuleBase" id="RU364064"/>
    </source>
</evidence>
<evidence type="ECO:0000256" key="3">
    <source>
        <dbReference type="ARBA" id="ARBA00012274"/>
    </source>
</evidence>
<dbReference type="NCBIfam" id="TIGR02504">
    <property type="entry name" value="NrdJ_Z"/>
    <property type="match status" value="1"/>
</dbReference>
<evidence type="ECO:0000256" key="8">
    <source>
        <dbReference type="ARBA" id="ARBA00023002"/>
    </source>
</evidence>
<keyword evidence="10" id="KW-1015">Disulfide bond</keyword>
<evidence type="ECO:0000256" key="4">
    <source>
        <dbReference type="ARBA" id="ARBA00014409"/>
    </source>
</evidence>
<keyword evidence="6 14" id="KW-0237">DNA synthesis</keyword>
<dbReference type="Proteomes" id="UP000295678">
    <property type="component" value="Unassembled WGS sequence"/>
</dbReference>
<evidence type="ECO:0000256" key="9">
    <source>
        <dbReference type="ARBA" id="ARBA00023116"/>
    </source>
</evidence>